<keyword evidence="1" id="KW-0560">Oxidoreductase</keyword>
<gene>
    <name evidence="3" type="ORF">E4U02_01870</name>
</gene>
<accession>A0A4Y9FZ34</accession>
<dbReference type="OrthoDB" id="7054907at2"/>
<organism evidence="3 4">
    <name type="scientific">Microbacterium paludicola</name>
    <dbReference type="NCBI Taxonomy" id="300019"/>
    <lineage>
        <taxon>Bacteria</taxon>
        <taxon>Bacillati</taxon>
        <taxon>Actinomycetota</taxon>
        <taxon>Actinomycetes</taxon>
        <taxon>Micrococcales</taxon>
        <taxon>Microbacteriaceae</taxon>
        <taxon>Microbacterium</taxon>
    </lineage>
</organism>
<dbReference type="Proteomes" id="UP000298358">
    <property type="component" value="Unassembled WGS sequence"/>
</dbReference>
<dbReference type="SUPFAM" id="SSF51679">
    <property type="entry name" value="Bacterial luciferase-like"/>
    <property type="match status" value="1"/>
</dbReference>
<feature type="domain" description="Luciferase-like" evidence="2">
    <location>
        <begin position="12"/>
        <end position="98"/>
    </location>
</feature>
<dbReference type="InterPro" id="IPR036661">
    <property type="entry name" value="Luciferase-like_sf"/>
</dbReference>
<dbReference type="EMBL" id="SPQB01000002">
    <property type="protein sequence ID" value="TFU34418.1"/>
    <property type="molecule type" value="Genomic_DNA"/>
</dbReference>
<evidence type="ECO:0000256" key="1">
    <source>
        <dbReference type="ARBA" id="ARBA00023002"/>
    </source>
</evidence>
<dbReference type="Gene3D" id="3.20.20.30">
    <property type="entry name" value="Luciferase-like domain"/>
    <property type="match status" value="2"/>
</dbReference>
<reference evidence="3 4" key="1">
    <citation type="submission" date="2019-03" db="EMBL/GenBank/DDBJ databases">
        <title>Diversity of the mouse oral microbiome.</title>
        <authorList>
            <person name="Joseph S."/>
            <person name="Aduse-Opoku J."/>
            <person name="Curtis M."/>
            <person name="Wade W."/>
            <person name="Hashim A."/>
        </authorList>
    </citation>
    <scope>NUCLEOTIDE SEQUENCE [LARGE SCALE GENOMIC DNA]</scope>
    <source>
        <strain evidence="3 4">P1012</strain>
    </source>
</reference>
<protein>
    <submittedName>
        <fullName evidence="3">LLM class flavin-dependent oxidoreductase</fullName>
    </submittedName>
</protein>
<proteinExistence type="predicted"/>
<dbReference type="PANTHER" id="PTHR43244">
    <property type="match status" value="1"/>
</dbReference>
<comment type="caution">
    <text evidence="3">The sequence shown here is derived from an EMBL/GenBank/DDBJ whole genome shotgun (WGS) entry which is preliminary data.</text>
</comment>
<dbReference type="GO" id="GO:0016705">
    <property type="term" value="F:oxidoreductase activity, acting on paired donors, with incorporation or reduction of molecular oxygen"/>
    <property type="evidence" value="ECO:0007669"/>
    <property type="project" value="InterPro"/>
</dbReference>
<dbReference type="Pfam" id="PF00296">
    <property type="entry name" value="Bac_luciferase"/>
    <property type="match status" value="1"/>
</dbReference>
<evidence type="ECO:0000313" key="3">
    <source>
        <dbReference type="EMBL" id="TFU34418.1"/>
    </source>
</evidence>
<evidence type="ECO:0000313" key="4">
    <source>
        <dbReference type="Proteomes" id="UP000298358"/>
    </source>
</evidence>
<sequence>MELHRVSIGIAAATGPDVARRIAPLIEGAGLGGLWVNETPGADALEVAAAALEATETIRVATGVIPVDRRPAAELLAELARLRLPLQRLTLGIGSGGRRAGALDLMRDAIAELRAGGVPDIALGALGPKMRRLAAERADGVVLNWLTPAAAAAQTAEHHDVDPAGRVVLYVRTAAEDAAVPRLEEEAARYGGFPSYAANFERLGFGPLDTVIRPGEARERIPAYLDAVDEVVLRAVTAGDDPDDYARFVETVTAAIR</sequence>
<dbReference type="InterPro" id="IPR011251">
    <property type="entry name" value="Luciferase-like_dom"/>
</dbReference>
<dbReference type="RefSeq" id="WP_135112581.1">
    <property type="nucleotide sequence ID" value="NZ_JADGLL010000002.1"/>
</dbReference>
<keyword evidence="4" id="KW-1185">Reference proteome</keyword>
<name>A0A4Y9FZ34_9MICO</name>
<dbReference type="InterPro" id="IPR050564">
    <property type="entry name" value="F420-G6PD/mer"/>
</dbReference>
<dbReference type="PANTHER" id="PTHR43244:SF1">
    <property type="entry name" value="5,10-METHYLENETETRAHYDROMETHANOPTERIN REDUCTASE"/>
    <property type="match status" value="1"/>
</dbReference>
<evidence type="ECO:0000259" key="2">
    <source>
        <dbReference type="Pfam" id="PF00296"/>
    </source>
</evidence>
<dbReference type="AlphaFoldDB" id="A0A4Y9FZ34"/>